<proteinExistence type="predicted"/>
<dbReference type="AlphaFoldDB" id="B3JN85"/>
<gene>
    <name evidence="1" type="ORF">BACCOP_03397</name>
</gene>
<dbReference type="EMBL" id="ABIY02000116">
    <property type="protein sequence ID" value="EDU99553.1"/>
    <property type="molecule type" value="Genomic_DNA"/>
</dbReference>
<accession>B3JN85</accession>
<organism evidence="1 2">
    <name type="scientific">Phocaeicola coprocola DSM 17136</name>
    <dbReference type="NCBI Taxonomy" id="470145"/>
    <lineage>
        <taxon>Bacteria</taxon>
        <taxon>Pseudomonadati</taxon>
        <taxon>Bacteroidota</taxon>
        <taxon>Bacteroidia</taxon>
        <taxon>Bacteroidales</taxon>
        <taxon>Bacteroidaceae</taxon>
        <taxon>Phocaeicola</taxon>
    </lineage>
</organism>
<dbReference type="Proteomes" id="UP000003146">
    <property type="component" value="Unassembled WGS sequence"/>
</dbReference>
<name>B3JN85_9BACT</name>
<reference evidence="1 2" key="1">
    <citation type="submission" date="2008-04" db="EMBL/GenBank/DDBJ databases">
        <title>Draft genome sequence of Bacteroides coprocola (DSM 17136).</title>
        <authorList>
            <person name="Sudarsanam P."/>
            <person name="Ley R."/>
            <person name="Guruge J."/>
            <person name="Turnbaugh P.J."/>
            <person name="Mahowald M."/>
            <person name="Liep D."/>
            <person name="Gordon J."/>
        </authorList>
    </citation>
    <scope>NUCLEOTIDE SEQUENCE [LARGE SCALE GENOMIC DNA]</scope>
    <source>
        <strain evidence="1 2">DSM 17136</strain>
    </source>
</reference>
<evidence type="ECO:0000313" key="2">
    <source>
        <dbReference type="Proteomes" id="UP000003146"/>
    </source>
</evidence>
<reference evidence="1 2" key="2">
    <citation type="submission" date="2008-04" db="EMBL/GenBank/DDBJ databases">
        <authorList>
            <person name="Fulton L."/>
            <person name="Clifton S."/>
            <person name="Fulton B."/>
            <person name="Xu J."/>
            <person name="Minx P."/>
            <person name="Pepin K.H."/>
            <person name="Johnson M."/>
            <person name="Thiruvilangam P."/>
            <person name="Bhonagiri V."/>
            <person name="Nash W.E."/>
            <person name="Mardis E.R."/>
            <person name="Wilson R.K."/>
        </authorList>
    </citation>
    <scope>NUCLEOTIDE SEQUENCE [LARGE SCALE GENOMIC DNA]</scope>
    <source>
        <strain evidence="1 2">DSM 17136</strain>
    </source>
</reference>
<evidence type="ECO:0000313" key="1">
    <source>
        <dbReference type="EMBL" id="EDU99553.1"/>
    </source>
</evidence>
<dbReference type="HOGENOM" id="CLU_2165865_0_0_10"/>
<protein>
    <submittedName>
        <fullName evidence="1">Uncharacterized protein</fullName>
    </submittedName>
</protein>
<dbReference type="STRING" id="470145.BACCOP_03397"/>
<comment type="caution">
    <text evidence="1">The sequence shown here is derived from an EMBL/GenBank/DDBJ whole genome shotgun (WGS) entry which is preliminary data.</text>
</comment>
<sequence>MPLLLLVWREKQHHAVVQFYLAKVQQQVTICFAKEVEAEEVRLEPPVFGQHGANILICSGIDVKIHTAIRLAERNADQLFGVDNLFHTLAVCAKVMFLFIKMAYICNFLA</sequence>